<dbReference type="InParanoid" id="A2GMW1"/>
<feature type="compositionally biased region" description="Polar residues" evidence="1">
    <location>
        <begin position="47"/>
        <end position="56"/>
    </location>
</feature>
<feature type="region of interest" description="Disordered" evidence="1">
    <location>
        <begin position="1"/>
        <end position="62"/>
    </location>
</feature>
<sequence length="74" mass="8227">MAYDIYEDTNDTTIPAGGEKSDEPKSEEKPIEEGKPIEEDKPKPKFSLQTKPSQPSLAGMGWRQRLMVAGGYVK</sequence>
<dbReference type="VEuPathDB" id="TrichDB:TVAG_TEG_DS113321_2_11"/>
<feature type="compositionally biased region" description="Acidic residues" evidence="1">
    <location>
        <begin position="1"/>
        <end position="10"/>
    </location>
</feature>
<gene>
    <name evidence="2" type="ORF">TVAG_485370</name>
</gene>
<dbReference type="Proteomes" id="UP000001542">
    <property type="component" value="Unassembled WGS sequence"/>
</dbReference>
<evidence type="ECO:0000313" key="3">
    <source>
        <dbReference type="Proteomes" id="UP000001542"/>
    </source>
</evidence>
<protein>
    <submittedName>
        <fullName evidence="2">Uncharacterized protein</fullName>
    </submittedName>
</protein>
<name>A2GMW1_TRIV3</name>
<reference evidence="2" key="2">
    <citation type="journal article" date="2007" name="Science">
        <title>Draft genome sequence of the sexually transmitted pathogen Trichomonas vaginalis.</title>
        <authorList>
            <person name="Carlton J.M."/>
            <person name="Hirt R.P."/>
            <person name="Silva J.C."/>
            <person name="Delcher A.L."/>
            <person name="Schatz M."/>
            <person name="Zhao Q."/>
            <person name="Wortman J.R."/>
            <person name="Bidwell S.L."/>
            <person name="Alsmark U.C.M."/>
            <person name="Besteiro S."/>
            <person name="Sicheritz-Ponten T."/>
            <person name="Noel C.J."/>
            <person name="Dacks J.B."/>
            <person name="Foster P.G."/>
            <person name="Simillion C."/>
            <person name="Van de Peer Y."/>
            <person name="Miranda-Saavedra D."/>
            <person name="Barton G.J."/>
            <person name="Westrop G.D."/>
            <person name="Mueller S."/>
            <person name="Dessi D."/>
            <person name="Fiori P.L."/>
            <person name="Ren Q."/>
            <person name="Paulsen I."/>
            <person name="Zhang H."/>
            <person name="Bastida-Corcuera F.D."/>
            <person name="Simoes-Barbosa A."/>
            <person name="Brown M.T."/>
            <person name="Hayes R.D."/>
            <person name="Mukherjee M."/>
            <person name="Okumura C.Y."/>
            <person name="Schneider R."/>
            <person name="Smith A.J."/>
            <person name="Vanacova S."/>
            <person name="Villalvazo M."/>
            <person name="Haas B.J."/>
            <person name="Pertea M."/>
            <person name="Feldblyum T.V."/>
            <person name="Utterback T.R."/>
            <person name="Shu C.L."/>
            <person name="Osoegawa K."/>
            <person name="de Jong P.J."/>
            <person name="Hrdy I."/>
            <person name="Horvathova L."/>
            <person name="Zubacova Z."/>
            <person name="Dolezal P."/>
            <person name="Malik S.B."/>
            <person name="Logsdon J.M. Jr."/>
            <person name="Henze K."/>
            <person name="Gupta A."/>
            <person name="Wang C.C."/>
            <person name="Dunne R.L."/>
            <person name="Upcroft J.A."/>
            <person name="Upcroft P."/>
            <person name="White O."/>
            <person name="Salzberg S.L."/>
            <person name="Tang P."/>
            <person name="Chiu C.-H."/>
            <person name="Lee Y.-S."/>
            <person name="Embley T.M."/>
            <person name="Coombs G.H."/>
            <person name="Mottram J.C."/>
            <person name="Tachezy J."/>
            <person name="Fraser-Liggett C.M."/>
            <person name="Johnson P.J."/>
        </authorList>
    </citation>
    <scope>NUCLEOTIDE SEQUENCE [LARGE SCALE GENOMIC DNA]</scope>
    <source>
        <strain evidence="2">G3</strain>
    </source>
</reference>
<evidence type="ECO:0000313" key="2">
    <source>
        <dbReference type="EMBL" id="EAX81506.1"/>
    </source>
</evidence>
<feature type="compositionally biased region" description="Basic and acidic residues" evidence="1">
    <location>
        <begin position="19"/>
        <end position="43"/>
    </location>
</feature>
<accession>A2GMW1</accession>
<dbReference type="AlphaFoldDB" id="A2GMW1"/>
<dbReference type="EMBL" id="DS117530">
    <property type="protein sequence ID" value="EAX81506.1"/>
    <property type="molecule type" value="Genomic_DNA"/>
</dbReference>
<reference evidence="2" key="1">
    <citation type="submission" date="2006-10" db="EMBL/GenBank/DDBJ databases">
        <authorList>
            <person name="Amadeo P."/>
            <person name="Zhao Q."/>
            <person name="Wortman J."/>
            <person name="Fraser-Liggett C."/>
            <person name="Carlton J."/>
        </authorList>
    </citation>
    <scope>NUCLEOTIDE SEQUENCE</scope>
    <source>
        <strain evidence="2">G3</strain>
    </source>
</reference>
<evidence type="ECO:0000256" key="1">
    <source>
        <dbReference type="SAM" id="MobiDB-lite"/>
    </source>
</evidence>
<keyword evidence="3" id="KW-1185">Reference proteome</keyword>
<organism evidence="2 3">
    <name type="scientific">Trichomonas vaginalis (strain ATCC PRA-98 / G3)</name>
    <dbReference type="NCBI Taxonomy" id="412133"/>
    <lineage>
        <taxon>Eukaryota</taxon>
        <taxon>Metamonada</taxon>
        <taxon>Parabasalia</taxon>
        <taxon>Trichomonadida</taxon>
        <taxon>Trichomonadidae</taxon>
        <taxon>Trichomonas</taxon>
    </lineage>
</organism>
<proteinExistence type="predicted"/>
<dbReference type="VEuPathDB" id="TrichDB:TVAGG3_0872980"/>